<dbReference type="STRING" id="22663.A0A2I0KZ67"/>
<dbReference type="PROSITE" id="PS50927">
    <property type="entry name" value="BULB_LECTIN"/>
    <property type="match status" value="1"/>
</dbReference>
<keyword evidence="2" id="KW-1015">Disulfide bond</keyword>
<dbReference type="PANTHER" id="PTHR32444">
    <property type="entry name" value="BULB-TYPE LECTIN DOMAIN-CONTAINING PROTEIN"/>
    <property type="match status" value="1"/>
</dbReference>
<feature type="non-terminal residue" evidence="6">
    <location>
        <position position="427"/>
    </location>
</feature>
<dbReference type="InterPro" id="IPR036426">
    <property type="entry name" value="Bulb-type_lectin_dom_sf"/>
</dbReference>
<evidence type="ECO:0000313" key="6">
    <source>
        <dbReference type="EMBL" id="PKI73767.1"/>
    </source>
</evidence>
<dbReference type="InterPro" id="IPR001480">
    <property type="entry name" value="Bulb-type_lectin_dom"/>
</dbReference>
<protein>
    <recommendedName>
        <fullName evidence="8">Bulb-type lectin domain-containing protein</fullName>
    </recommendedName>
</protein>
<comment type="caution">
    <text evidence="6">The sequence shown here is derived from an EMBL/GenBank/DDBJ whole genome shotgun (WGS) entry which is preliminary data.</text>
</comment>
<feature type="domain" description="Apple" evidence="5">
    <location>
        <begin position="278"/>
        <end position="353"/>
    </location>
</feature>
<dbReference type="EMBL" id="PGOL01000253">
    <property type="protein sequence ID" value="PKI73767.1"/>
    <property type="molecule type" value="Genomic_DNA"/>
</dbReference>
<evidence type="ECO:0000256" key="1">
    <source>
        <dbReference type="ARBA" id="ARBA00022729"/>
    </source>
</evidence>
<dbReference type="SMART" id="SM00473">
    <property type="entry name" value="PAN_AP"/>
    <property type="match status" value="1"/>
</dbReference>
<dbReference type="InterPro" id="IPR011009">
    <property type="entry name" value="Kinase-like_dom_sf"/>
</dbReference>
<dbReference type="SMART" id="SM00108">
    <property type="entry name" value="B_lectin"/>
    <property type="match status" value="1"/>
</dbReference>
<gene>
    <name evidence="6" type="ORF">CRG98_005838</name>
</gene>
<sequence length="427" mass="47735">MGVLPRSNFMFLISIYILISATFCTSTDTISLARFIKDPEAIVSKGNVFKLGFFSPPNSTKRYVGIWYNVNPVSSVLWVANRNRPVNDSSGILKLSMVGNLVLLNRRNETLWSSNVPNTMTNSSSAQILDSGNLVLRGIQLGTNGTGTGTLWESFKTPTDSFLPGMKITTRKEAVGSFISWRTSSDPSVGSFMGGLNDVGIPEGFIWKEGSPNWRTGPWNGQVFLGVPVMKSFYMDGFNLVDDKQGTVYFFYTPAKPQKFYFHLNFKGNLELMIWDATTKNWVLSWSALENECDVYAIWMSREKSDCESHCLSNCSCTAYAYDEGIGCMGWYRNLVDIQKFPNGGVDLYIRVANSELGKTGRWAGDCCKEALEVLRARPAGDMNEVVVVSRLQHRNLVRLLGCCIEGEEKTLIYEYMPNKGLDALLF</sequence>
<dbReference type="Pfam" id="PF00954">
    <property type="entry name" value="S_locus_glycop"/>
    <property type="match status" value="1"/>
</dbReference>
<keyword evidence="1" id="KW-0732">Signal</keyword>
<evidence type="ECO:0000256" key="3">
    <source>
        <dbReference type="ARBA" id="ARBA00023180"/>
    </source>
</evidence>
<dbReference type="InterPro" id="IPR003609">
    <property type="entry name" value="Pan_app"/>
</dbReference>
<evidence type="ECO:0008006" key="8">
    <source>
        <dbReference type="Google" id="ProtNLM"/>
    </source>
</evidence>
<dbReference type="Gene3D" id="2.90.10.10">
    <property type="entry name" value="Bulb-type lectin domain"/>
    <property type="match status" value="1"/>
</dbReference>
<organism evidence="6 7">
    <name type="scientific">Punica granatum</name>
    <name type="common">Pomegranate</name>
    <dbReference type="NCBI Taxonomy" id="22663"/>
    <lineage>
        <taxon>Eukaryota</taxon>
        <taxon>Viridiplantae</taxon>
        <taxon>Streptophyta</taxon>
        <taxon>Embryophyta</taxon>
        <taxon>Tracheophyta</taxon>
        <taxon>Spermatophyta</taxon>
        <taxon>Magnoliopsida</taxon>
        <taxon>eudicotyledons</taxon>
        <taxon>Gunneridae</taxon>
        <taxon>Pentapetalae</taxon>
        <taxon>rosids</taxon>
        <taxon>malvids</taxon>
        <taxon>Myrtales</taxon>
        <taxon>Lythraceae</taxon>
        <taxon>Punica</taxon>
    </lineage>
</organism>
<dbReference type="CDD" id="cd01098">
    <property type="entry name" value="PAN_AP_plant"/>
    <property type="match status" value="1"/>
</dbReference>
<dbReference type="Gene3D" id="3.30.200.20">
    <property type="entry name" value="Phosphorylase Kinase, domain 1"/>
    <property type="match status" value="1"/>
</dbReference>
<dbReference type="Pfam" id="PF01453">
    <property type="entry name" value="B_lectin"/>
    <property type="match status" value="1"/>
</dbReference>
<proteinExistence type="predicted"/>
<evidence type="ECO:0000313" key="7">
    <source>
        <dbReference type="Proteomes" id="UP000233551"/>
    </source>
</evidence>
<evidence type="ECO:0000259" key="4">
    <source>
        <dbReference type="PROSITE" id="PS50927"/>
    </source>
</evidence>
<dbReference type="InterPro" id="IPR000858">
    <property type="entry name" value="S_locus_glycoprot_dom"/>
</dbReference>
<dbReference type="PROSITE" id="PS50948">
    <property type="entry name" value="PAN"/>
    <property type="match status" value="1"/>
</dbReference>
<evidence type="ECO:0000259" key="5">
    <source>
        <dbReference type="PROSITE" id="PS50948"/>
    </source>
</evidence>
<accession>A0A2I0KZ67</accession>
<name>A0A2I0KZ67_PUNGR</name>
<feature type="domain" description="Bulb-type lectin" evidence="4">
    <location>
        <begin position="27"/>
        <end position="149"/>
    </location>
</feature>
<dbReference type="FunFam" id="2.90.10.10:FF:000001">
    <property type="entry name" value="G-type lectin S-receptor-like serine/threonine-protein kinase"/>
    <property type="match status" value="1"/>
</dbReference>
<keyword evidence="7" id="KW-1185">Reference proteome</keyword>
<dbReference type="Proteomes" id="UP000233551">
    <property type="component" value="Unassembled WGS sequence"/>
</dbReference>
<dbReference type="SUPFAM" id="SSF56112">
    <property type="entry name" value="Protein kinase-like (PK-like)"/>
    <property type="match status" value="1"/>
</dbReference>
<dbReference type="SUPFAM" id="SSF51110">
    <property type="entry name" value="alpha-D-mannose-specific plant lectins"/>
    <property type="match status" value="1"/>
</dbReference>
<dbReference type="PANTHER" id="PTHR32444:SF198">
    <property type="entry name" value="BULB-TYPE LECTIN DOMAIN-CONTAINING PROTEIN"/>
    <property type="match status" value="1"/>
</dbReference>
<dbReference type="CDD" id="cd00028">
    <property type="entry name" value="B_lectin"/>
    <property type="match status" value="1"/>
</dbReference>
<dbReference type="AlphaFoldDB" id="A0A2I0KZ67"/>
<reference evidence="6 7" key="1">
    <citation type="submission" date="2017-11" db="EMBL/GenBank/DDBJ databases">
        <title>De-novo sequencing of pomegranate (Punica granatum L.) genome.</title>
        <authorList>
            <person name="Akparov Z."/>
            <person name="Amiraslanov A."/>
            <person name="Hajiyeva S."/>
            <person name="Abbasov M."/>
            <person name="Kaur K."/>
            <person name="Hamwieh A."/>
            <person name="Solovyev V."/>
            <person name="Salamov A."/>
            <person name="Braich B."/>
            <person name="Kosarev P."/>
            <person name="Mahmoud A."/>
            <person name="Hajiyev E."/>
            <person name="Babayeva S."/>
            <person name="Izzatullayeva V."/>
            <person name="Mammadov A."/>
            <person name="Mammadov A."/>
            <person name="Sharifova S."/>
            <person name="Ojaghi J."/>
            <person name="Eynullazada K."/>
            <person name="Bayramov B."/>
            <person name="Abdulazimova A."/>
            <person name="Shahmuradov I."/>
        </authorList>
    </citation>
    <scope>NUCLEOTIDE SEQUENCE [LARGE SCALE GENOMIC DNA]</scope>
    <source>
        <strain evidence="7">cv. AG2017</strain>
        <tissue evidence="6">Leaf</tissue>
    </source>
</reference>
<dbReference type="GO" id="GO:0048544">
    <property type="term" value="P:recognition of pollen"/>
    <property type="evidence" value="ECO:0007669"/>
    <property type="project" value="InterPro"/>
</dbReference>
<evidence type="ECO:0000256" key="2">
    <source>
        <dbReference type="ARBA" id="ARBA00023157"/>
    </source>
</evidence>
<keyword evidence="3" id="KW-0325">Glycoprotein</keyword>